<evidence type="ECO:0000313" key="3">
    <source>
        <dbReference type="Proteomes" id="UP001501231"/>
    </source>
</evidence>
<dbReference type="InterPro" id="IPR051678">
    <property type="entry name" value="AGP_Transferase"/>
</dbReference>
<organism evidence="2 3">
    <name type="scientific">Actinomadura vinacea</name>
    <dbReference type="NCBI Taxonomy" id="115336"/>
    <lineage>
        <taxon>Bacteria</taxon>
        <taxon>Bacillati</taxon>
        <taxon>Actinomycetota</taxon>
        <taxon>Actinomycetes</taxon>
        <taxon>Streptosporangiales</taxon>
        <taxon>Thermomonosporaceae</taxon>
        <taxon>Actinomadura</taxon>
    </lineage>
</organism>
<evidence type="ECO:0000313" key="2">
    <source>
        <dbReference type="EMBL" id="GAA2452474.1"/>
    </source>
</evidence>
<comment type="caution">
    <text evidence="2">The sequence shown here is derived from an EMBL/GenBank/DDBJ whole genome shotgun (WGS) entry which is preliminary data.</text>
</comment>
<dbReference type="Pfam" id="PF01636">
    <property type="entry name" value="APH"/>
    <property type="match status" value="1"/>
</dbReference>
<dbReference type="PANTHER" id="PTHR21310:SF42">
    <property type="entry name" value="BIFUNCTIONAL AAC_APH"/>
    <property type="match status" value="1"/>
</dbReference>
<dbReference type="Gene3D" id="3.30.200.20">
    <property type="entry name" value="Phosphorylase Kinase, domain 1"/>
    <property type="match status" value="1"/>
</dbReference>
<gene>
    <name evidence="2" type="ORF">GCM10010191_83480</name>
</gene>
<dbReference type="RefSeq" id="WP_344596910.1">
    <property type="nucleotide sequence ID" value="NZ_BAAARW010000039.1"/>
</dbReference>
<keyword evidence="3" id="KW-1185">Reference proteome</keyword>
<protein>
    <recommendedName>
        <fullName evidence="1">Aminoglycoside phosphotransferase domain-containing protein</fullName>
    </recommendedName>
</protein>
<dbReference type="InterPro" id="IPR002575">
    <property type="entry name" value="Aminoglycoside_PTrfase"/>
</dbReference>
<reference evidence="2 3" key="1">
    <citation type="journal article" date="2019" name="Int. J. Syst. Evol. Microbiol.">
        <title>The Global Catalogue of Microorganisms (GCM) 10K type strain sequencing project: providing services to taxonomists for standard genome sequencing and annotation.</title>
        <authorList>
            <consortium name="The Broad Institute Genomics Platform"/>
            <consortium name="The Broad Institute Genome Sequencing Center for Infectious Disease"/>
            <person name="Wu L."/>
            <person name="Ma J."/>
        </authorList>
    </citation>
    <scope>NUCLEOTIDE SEQUENCE [LARGE SCALE GENOMIC DNA]</scope>
    <source>
        <strain evidence="2 3">JCM 3325</strain>
    </source>
</reference>
<evidence type="ECO:0000259" key="1">
    <source>
        <dbReference type="Pfam" id="PF01636"/>
    </source>
</evidence>
<dbReference type="Gene3D" id="3.90.1200.10">
    <property type="match status" value="1"/>
</dbReference>
<accession>A0ABN3KBT7</accession>
<dbReference type="InterPro" id="IPR011009">
    <property type="entry name" value="Kinase-like_dom_sf"/>
</dbReference>
<dbReference type="PANTHER" id="PTHR21310">
    <property type="entry name" value="AMINOGLYCOSIDE PHOSPHOTRANSFERASE-RELATED-RELATED"/>
    <property type="match status" value="1"/>
</dbReference>
<name>A0ABN3KBT7_9ACTN</name>
<dbReference type="Proteomes" id="UP001501231">
    <property type="component" value="Unassembled WGS sequence"/>
</dbReference>
<feature type="domain" description="Aminoglycoside phosphotransferase" evidence="1">
    <location>
        <begin position="21"/>
        <end position="229"/>
    </location>
</feature>
<proteinExistence type="predicted"/>
<dbReference type="SUPFAM" id="SSF56112">
    <property type="entry name" value="Protein kinase-like (PK-like)"/>
    <property type="match status" value="1"/>
</dbReference>
<sequence>MIGEIRAALARHLPHREFRSVVRLGGGLDNLAFEADGELIVRISKEPDPEALRREAETLIAVGGFSPLPVPVPVFVDAETGMMAYRKVPGVPLLGRPVPDPARLAPVLGEFLTVLHGADVEAPRDADPLSAWLDGAEAAYREAADHIPHRLRAAVERFLATAPPPEPSAEVFCHNDLGAEHILVDVRSNTVTGIIDWSDAAIADPMHDLARLYRDLGPEVFDLILTHYEAPCDRERVLFYARCTVLEDIAYGLTTEGARLYADEGLAHLSWTFAP</sequence>
<dbReference type="EMBL" id="BAAARW010000039">
    <property type="protein sequence ID" value="GAA2452474.1"/>
    <property type="molecule type" value="Genomic_DNA"/>
</dbReference>